<proteinExistence type="predicted"/>
<organism evidence="2 3">
    <name type="scientific">Mucor circinelloides f. circinelloides (strain 1006PhL)</name>
    <name type="common">Mucormycosis agent</name>
    <name type="synonym">Calyptromyces circinelloides</name>
    <dbReference type="NCBI Taxonomy" id="1220926"/>
    <lineage>
        <taxon>Eukaryota</taxon>
        <taxon>Fungi</taxon>
        <taxon>Fungi incertae sedis</taxon>
        <taxon>Mucoromycota</taxon>
        <taxon>Mucoromycotina</taxon>
        <taxon>Mucoromycetes</taxon>
        <taxon>Mucorales</taxon>
        <taxon>Mucorineae</taxon>
        <taxon>Mucoraceae</taxon>
        <taxon>Mucor</taxon>
    </lineage>
</organism>
<feature type="signal peptide" evidence="1">
    <location>
        <begin position="1"/>
        <end position="23"/>
    </location>
</feature>
<protein>
    <submittedName>
        <fullName evidence="2">Uncharacterized protein</fullName>
    </submittedName>
</protein>
<reference evidence="3" key="1">
    <citation type="submission" date="2013-05" db="EMBL/GenBank/DDBJ databases">
        <title>The Genome sequence of Mucor circinelloides f. circinelloides 1006PhL.</title>
        <authorList>
            <consortium name="The Broad Institute Genomics Platform"/>
            <person name="Cuomo C."/>
            <person name="Earl A."/>
            <person name="Findley K."/>
            <person name="Lee S.C."/>
            <person name="Walker B."/>
            <person name="Young S."/>
            <person name="Zeng Q."/>
            <person name="Gargeya S."/>
            <person name="Fitzgerald M."/>
            <person name="Haas B."/>
            <person name="Abouelleil A."/>
            <person name="Allen A.W."/>
            <person name="Alvarado L."/>
            <person name="Arachchi H.M."/>
            <person name="Berlin A.M."/>
            <person name="Chapman S.B."/>
            <person name="Gainer-Dewar J."/>
            <person name="Goldberg J."/>
            <person name="Griggs A."/>
            <person name="Gujja S."/>
            <person name="Hansen M."/>
            <person name="Howarth C."/>
            <person name="Imamovic A."/>
            <person name="Ireland A."/>
            <person name="Larimer J."/>
            <person name="McCowan C."/>
            <person name="Murphy C."/>
            <person name="Pearson M."/>
            <person name="Poon T.W."/>
            <person name="Priest M."/>
            <person name="Roberts A."/>
            <person name="Saif S."/>
            <person name="Shea T."/>
            <person name="Sisk P."/>
            <person name="Sykes S."/>
            <person name="Wortman J."/>
            <person name="Nusbaum C."/>
            <person name="Birren B."/>
        </authorList>
    </citation>
    <scope>NUCLEOTIDE SEQUENCE [LARGE SCALE GENOMIC DNA]</scope>
    <source>
        <strain evidence="3">1006PhL</strain>
    </source>
</reference>
<dbReference type="Proteomes" id="UP000014254">
    <property type="component" value="Unassembled WGS sequence"/>
</dbReference>
<dbReference type="EMBL" id="KE124143">
    <property type="protein sequence ID" value="EPB81871.1"/>
    <property type="molecule type" value="Genomic_DNA"/>
</dbReference>
<accession>S2IW13</accession>
<keyword evidence="1" id="KW-0732">Signal</keyword>
<dbReference type="eggNOG" id="ENOG502RA3Z">
    <property type="taxonomic scope" value="Eukaryota"/>
</dbReference>
<feature type="chain" id="PRO_5004496938" evidence="1">
    <location>
        <begin position="24"/>
        <end position="88"/>
    </location>
</feature>
<dbReference type="InParanoid" id="S2IW13"/>
<dbReference type="AlphaFoldDB" id="S2IW13"/>
<dbReference type="OrthoDB" id="2242749at2759"/>
<dbReference type="VEuPathDB" id="FungiDB:HMPREF1544_11385"/>
<gene>
    <name evidence="2" type="ORF">HMPREF1544_11385</name>
</gene>
<sequence length="88" mass="9476">MFPLISLWIILYLLSIQVKSLTATFTGTTFTDNTPSEASSPDVTTSNLTTATSLTETISQSIELASDCLAEQDVVELSSDSVQEILKT</sequence>
<name>S2IW13_MUCC1</name>
<keyword evidence="3" id="KW-1185">Reference proteome</keyword>
<evidence type="ECO:0000256" key="1">
    <source>
        <dbReference type="SAM" id="SignalP"/>
    </source>
</evidence>
<feature type="non-terminal residue" evidence="2">
    <location>
        <position position="88"/>
    </location>
</feature>
<evidence type="ECO:0000313" key="2">
    <source>
        <dbReference type="EMBL" id="EPB81871.1"/>
    </source>
</evidence>
<evidence type="ECO:0000313" key="3">
    <source>
        <dbReference type="Proteomes" id="UP000014254"/>
    </source>
</evidence>